<evidence type="ECO:0000313" key="1">
    <source>
        <dbReference type="EMBL" id="CAI9913786.1"/>
    </source>
</evidence>
<sequence>MDKQQNSLGNYHFDDMDHLDFRSGLSSRKKNRTPINNLMSNQMVPQHVPESINMNVFPQNPENRPQKSKTTGHKTYFPILAESITQDVELQQQLQSIISQNYVLIDHSAYTPTQICQLIISFRNINITSQKGLLFETGIVNGFVIQKDIEKFYNLKFNKKQRKIIEQLTLMNYQIIERIQPVVNQVRYEIKTPVIGLFRKEIMTQQLIDIIKLNVHQKSESTKQKQDNSLDYENMLITSINNSYDYYKTTVQFLKICEILSQINQTAASAVELGLVTIQLIQLNFEEEYKQKISEDVITNLLAKFGYQVHDKLIINGGSGKLYLKKVINGLYVKGTITENFQQQMWSLISKDQVKFGDE</sequence>
<dbReference type="Proteomes" id="UP001642409">
    <property type="component" value="Unassembled WGS sequence"/>
</dbReference>
<gene>
    <name evidence="1" type="ORF">HINF_LOCUS1431</name>
    <name evidence="2" type="ORF">HINF_LOCUS64235</name>
</gene>
<proteinExistence type="predicted"/>
<organism evidence="1">
    <name type="scientific">Hexamita inflata</name>
    <dbReference type="NCBI Taxonomy" id="28002"/>
    <lineage>
        <taxon>Eukaryota</taxon>
        <taxon>Metamonada</taxon>
        <taxon>Diplomonadida</taxon>
        <taxon>Hexamitidae</taxon>
        <taxon>Hexamitinae</taxon>
        <taxon>Hexamita</taxon>
    </lineage>
</organism>
<accession>A0AA86N6S7</accession>
<dbReference type="EMBL" id="CATOUU010000036">
    <property type="protein sequence ID" value="CAI9913786.1"/>
    <property type="molecule type" value="Genomic_DNA"/>
</dbReference>
<name>A0AA86N6S7_9EUKA</name>
<dbReference type="EMBL" id="CAXDID020000410">
    <property type="protein sequence ID" value="CAL6088663.1"/>
    <property type="molecule type" value="Genomic_DNA"/>
</dbReference>
<protein>
    <submittedName>
        <fullName evidence="2">Hypothetical_protein</fullName>
    </submittedName>
</protein>
<reference evidence="1" key="1">
    <citation type="submission" date="2023-06" db="EMBL/GenBank/DDBJ databases">
        <authorList>
            <person name="Kurt Z."/>
        </authorList>
    </citation>
    <scope>NUCLEOTIDE SEQUENCE</scope>
</reference>
<evidence type="ECO:0000313" key="2">
    <source>
        <dbReference type="EMBL" id="CAL6088663.1"/>
    </source>
</evidence>
<reference evidence="2 3" key="2">
    <citation type="submission" date="2024-07" db="EMBL/GenBank/DDBJ databases">
        <authorList>
            <person name="Akdeniz Z."/>
        </authorList>
    </citation>
    <scope>NUCLEOTIDE SEQUENCE [LARGE SCALE GENOMIC DNA]</scope>
</reference>
<dbReference type="AlphaFoldDB" id="A0AA86N6S7"/>
<keyword evidence="3" id="KW-1185">Reference proteome</keyword>
<comment type="caution">
    <text evidence="1">The sequence shown here is derived from an EMBL/GenBank/DDBJ whole genome shotgun (WGS) entry which is preliminary data.</text>
</comment>
<evidence type="ECO:0000313" key="3">
    <source>
        <dbReference type="Proteomes" id="UP001642409"/>
    </source>
</evidence>